<keyword evidence="3 6" id="KW-0812">Transmembrane</keyword>
<dbReference type="EMBL" id="FIMD01000021">
    <property type="protein sequence ID" value="CYX94563.1"/>
    <property type="molecule type" value="Genomic_DNA"/>
</dbReference>
<dbReference type="EMBL" id="BR001001">
    <property type="protein sequence ID" value="FAA00826.1"/>
    <property type="molecule type" value="Genomic_DNA"/>
</dbReference>
<comment type="subcellular location">
    <subcellularLocation>
        <location evidence="1">Cell membrane</location>
        <topology evidence="1">Multi-pass membrane protein</topology>
    </subcellularLocation>
</comment>
<keyword evidence="5 6" id="KW-0472">Membrane</keyword>
<dbReference type="AlphaFoldDB" id="G8DTQ1"/>
<dbReference type="EMBL" id="JF273646">
    <property type="protein sequence ID" value="AEH57402.1"/>
    <property type="molecule type" value="Genomic_DNA"/>
</dbReference>
<gene>
    <name evidence="7" type="primary">cps3K</name>
    <name evidence="8" type="ORF">ERS132356_01812</name>
    <name evidence="9" type="ORF">ERS132536_01999</name>
</gene>
<evidence type="ECO:0000256" key="1">
    <source>
        <dbReference type="ARBA" id="ARBA00004651"/>
    </source>
</evidence>
<evidence type="ECO:0000313" key="9">
    <source>
        <dbReference type="EMBL" id="CYX94563.1"/>
    </source>
</evidence>
<feature type="transmembrane region" description="Helical" evidence="6">
    <location>
        <begin position="334"/>
        <end position="353"/>
    </location>
</feature>
<evidence type="ECO:0000256" key="5">
    <source>
        <dbReference type="ARBA" id="ARBA00023136"/>
    </source>
</evidence>
<dbReference type="Proteomes" id="UP000075182">
    <property type="component" value="Unassembled WGS sequence"/>
</dbReference>
<proteinExistence type="predicted"/>
<evidence type="ECO:0000313" key="11">
    <source>
        <dbReference type="Proteomes" id="UP000075041"/>
    </source>
</evidence>
<organism evidence="7">
    <name type="scientific">Streptococcus suis</name>
    <dbReference type="NCBI Taxonomy" id="1307"/>
    <lineage>
        <taxon>Bacteria</taxon>
        <taxon>Bacillati</taxon>
        <taxon>Bacillota</taxon>
        <taxon>Bacilli</taxon>
        <taxon>Lactobacillales</taxon>
        <taxon>Streptococcaceae</taxon>
        <taxon>Streptococcus</taxon>
    </lineage>
</organism>
<keyword evidence="2" id="KW-1003">Cell membrane</keyword>
<reference evidence="11 12" key="3">
    <citation type="submission" date="2016-02" db="EMBL/GenBank/DDBJ databases">
        <authorList>
            <consortium name="Pathogen Informatics"/>
        </authorList>
    </citation>
    <scope>NUCLEOTIDE SEQUENCE [LARGE SCALE GENOMIC DNA]</scope>
    <source>
        <strain evidence="8 11">LOLA-SS005</strain>
        <strain evidence="9 12">SS999</strain>
    </source>
</reference>
<dbReference type="RefSeq" id="WP_022540598.1">
    <property type="nucleotide sequence ID" value="NZ_BCCT01000040.1"/>
</dbReference>
<evidence type="ECO:0000313" key="10">
    <source>
        <dbReference type="EMBL" id="FAA00826.1"/>
    </source>
</evidence>
<sequence>MTKNNRIAFLNDVLLNSLSFFIYILGQQLLFMPLMGKWLTEGIYANFIIFISVFAILSNSLGNELGIVSQIIEQKVNFQKILHFIAFISFCVTVIILYYLNFNFLDTVLLSLSVFLANYRLFYSGYFRKNSLFRNVLVINILYLIGICFGLAVYRLTYLIWSPLLLAELISLIYIFCYQNKLEEDNIPISKENVKTFLNFSLISFLNNLITYLDKIIIYPILGPTAVSIYYSTASMSKVVNLVTNPLHGVLLNWIKNDGNRNNIIKKFIVATMPIIVISSIISIPITYFAMKLLYSQFLPQGNQLIVPVSLALGISIGTSLLKSVLLKFIDSKIVLRIFIFYFLSFVILAYVSSNLFGLVGFSYSVFISKCILLIGFISPLIKLKEAKG</sequence>
<feature type="transmembrane region" description="Helical" evidence="6">
    <location>
        <begin position="197"/>
        <end position="222"/>
    </location>
</feature>
<name>G8DTQ1_STRSU</name>
<feature type="transmembrane region" description="Helical" evidence="6">
    <location>
        <begin position="81"/>
        <end position="101"/>
    </location>
</feature>
<evidence type="ECO:0000256" key="6">
    <source>
        <dbReference type="SAM" id="Phobius"/>
    </source>
</evidence>
<dbReference type="GO" id="GO:0005886">
    <property type="term" value="C:plasma membrane"/>
    <property type="evidence" value="ECO:0007669"/>
    <property type="project" value="UniProtKB-SubCell"/>
</dbReference>
<feature type="transmembrane region" description="Helical" evidence="6">
    <location>
        <begin position="359"/>
        <end position="382"/>
    </location>
</feature>
<keyword evidence="4 6" id="KW-1133">Transmembrane helix</keyword>
<feature type="transmembrane region" description="Helical" evidence="6">
    <location>
        <begin position="135"/>
        <end position="154"/>
    </location>
</feature>
<dbReference type="Proteomes" id="UP000075041">
    <property type="component" value="Unassembled WGS sequence"/>
</dbReference>
<reference evidence="10" key="2">
    <citation type="journal article" date="2013" name="Appl. Environ. Microbiol.">
        <title>Genetic analysis of capsular polysaccharide synthesis gene clusters from all serotypes of Streptococcus suis: potential mechanisms for generation of capsular variation.</title>
        <authorList>
            <person name="Okura M."/>
            <person name="Takamatsu D."/>
            <person name="Maruyama F."/>
            <person name="Nozawa T."/>
            <person name="Nakagawa I."/>
            <person name="Osaki M."/>
            <person name="Sekizaki T."/>
            <person name="Gottschalk M."/>
            <person name="Kumagai Y."/>
            <person name="Hamada S."/>
        </authorList>
    </citation>
    <scope>NUCLEOTIDE SEQUENCE</scope>
    <source>
        <strain evidence="10">4961</strain>
    </source>
</reference>
<feature type="transmembrane region" description="Helical" evidence="6">
    <location>
        <begin position="12"/>
        <end position="31"/>
    </location>
</feature>
<evidence type="ECO:0000313" key="7">
    <source>
        <dbReference type="EMBL" id="AEH57402.1"/>
    </source>
</evidence>
<feature type="transmembrane region" description="Helical" evidence="6">
    <location>
        <begin position="268"/>
        <end position="291"/>
    </location>
</feature>
<feature type="transmembrane region" description="Helical" evidence="6">
    <location>
        <begin position="43"/>
        <end position="61"/>
    </location>
</feature>
<evidence type="ECO:0000256" key="4">
    <source>
        <dbReference type="ARBA" id="ARBA00022989"/>
    </source>
</evidence>
<accession>G8DTQ1</accession>
<feature type="transmembrane region" description="Helical" evidence="6">
    <location>
        <begin position="107"/>
        <end position="123"/>
    </location>
</feature>
<dbReference type="PANTHER" id="PTHR30250:SF11">
    <property type="entry name" value="O-ANTIGEN TRANSPORTER-RELATED"/>
    <property type="match status" value="1"/>
</dbReference>
<dbReference type="EMBL" id="FIFJ01000026">
    <property type="protein sequence ID" value="CYU20703.1"/>
    <property type="molecule type" value="Genomic_DNA"/>
</dbReference>
<feature type="transmembrane region" description="Helical" evidence="6">
    <location>
        <begin position="303"/>
        <end position="322"/>
    </location>
</feature>
<dbReference type="PANTHER" id="PTHR30250">
    <property type="entry name" value="PST FAMILY PREDICTED COLANIC ACID TRANSPORTER"/>
    <property type="match status" value="1"/>
</dbReference>
<evidence type="ECO:0000256" key="2">
    <source>
        <dbReference type="ARBA" id="ARBA00022475"/>
    </source>
</evidence>
<protein>
    <submittedName>
        <fullName evidence="8">Capsular polysaccharide synthesis protein</fullName>
    </submittedName>
    <submittedName>
        <fullName evidence="7">Cps3K</fullName>
    </submittedName>
    <submittedName>
        <fullName evidence="10">Putative capsular polysaccharide repeat unit transporter</fullName>
    </submittedName>
</protein>
<evidence type="ECO:0000313" key="8">
    <source>
        <dbReference type="EMBL" id="CYU20703.1"/>
    </source>
</evidence>
<reference evidence="7" key="1">
    <citation type="journal article" date="2011" name="FEMS Microbiol. Lett.">
        <title>Genetic analysis of the capsular polysaccharide synthesis locus in 15 Streptococcus suis serotypes.</title>
        <authorList>
            <person name="Wang K."/>
            <person name="Fan W."/>
            <person name="Cai L."/>
            <person name="Huang B."/>
            <person name="Lu C."/>
        </authorList>
    </citation>
    <scope>NUCLEOTIDE SEQUENCE</scope>
    <source>
        <strain evidence="7">4961</strain>
    </source>
</reference>
<feature type="transmembrane region" description="Helical" evidence="6">
    <location>
        <begin position="160"/>
        <end position="177"/>
    </location>
</feature>
<dbReference type="InterPro" id="IPR050833">
    <property type="entry name" value="Poly_Biosynth_Transport"/>
</dbReference>
<feature type="transmembrane region" description="Helical" evidence="6">
    <location>
        <begin position="228"/>
        <end position="247"/>
    </location>
</feature>
<evidence type="ECO:0000313" key="12">
    <source>
        <dbReference type="Proteomes" id="UP000075182"/>
    </source>
</evidence>
<evidence type="ECO:0000256" key="3">
    <source>
        <dbReference type="ARBA" id="ARBA00022692"/>
    </source>
</evidence>